<dbReference type="NCBIfam" id="TIGR00182">
    <property type="entry name" value="plsX"/>
    <property type="match status" value="1"/>
</dbReference>
<evidence type="ECO:0000256" key="2">
    <source>
        <dbReference type="ARBA" id="ARBA00022490"/>
    </source>
</evidence>
<dbReference type="EC" id="2.3.1.274" evidence="8 10"/>
<feature type="region of interest" description="Disordered" evidence="11">
    <location>
        <begin position="339"/>
        <end position="367"/>
    </location>
</feature>
<dbReference type="GO" id="GO:0005737">
    <property type="term" value="C:cytoplasm"/>
    <property type="evidence" value="ECO:0007669"/>
    <property type="project" value="UniProtKB-SubCell"/>
</dbReference>
<accession>A0A917DUG7</accession>
<sequence length="367" mass="38457">MSLPRIAIDAMGGDEGVRVMIEGAALARRRHDRFKFLLVGDEERIKSALDSHPNMRGASEILHAPETVSGDEKPTQALRRARRTSMGMAIDAVKKGEAGAAVSSGNTGALMAMAKLSLRTMPGIDRPALAALLPTMGDTDLVMLDLGANTECDARNLVQFAIMGAAYSRIATSLPEPTVRLLNIGTEEIKGTESIRDAAEQLRAAQEQLAFSFGGFIEADKLSRGSADVVVTDGFSGNIALKAVEGAARFVTDLLKDAFQSSLRSKIGFLVSRPATELLKHHLDPNNHNGAVFLGLNGVVVKSHGSANAKGVANAVAVTARMLEEDLIERIKADLAESGYGGPVKNSTNTTAGKTPASAEGAGAEGA</sequence>
<evidence type="ECO:0000256" key="11">
    <source>
        <dbReference type="SAM" id="MobiDB-lite"/>
    </source>
</evidence>
<dbReference type="InterPro" id="IPR003664">
    <property type="entry name" value="FA_synthesis"/>
</dbReference>
<proteinExistence type="inferred from homology"/>
<evidence type="ECO:0000313" key="12">
    <source>
        <dbReference type="EMBL" id="GGD67922.1"/>
    </source>
</evidence>
<keyword evidence="13" id="KW-1185">Reference proteome</keyword>
<protein>
    <recommendedName>
        <fullName evidence="8 10">Phosphate acyltransferase</fullName>
        <ecNumber evidence="8 10">2.3.1.274</ecNumber>
    </recommendedName>
    <alternativeName>
        <fullName evidence="10">Acyl-ACP phosphotransacylase</fullName>
    </alternativeName>
    <alternativeName>
        <fullName evidence="10">Acyl-[acyl-carrier-protein]--phosphate acyltransferase</fullName>
    </alternativeName>
    <alternativeName>
        <fullName evidence="10">Phosphate-acyl-ACP acyltransferase</fullName>
    </alternativeName>
</protein>
<keyword evidence="5 10" id="KW-0443">Lipid metabolism</keyword>
<organism evidence="12 13">
    <name type="scientific">Croceicoccus mobilis</name>
    <dbReference type="NCBI Taxonomy" id="1703339"/>
    <lineage>
        <taxon>Bacteria</taxon>
        <taxon>Pseudomonadati</taxon>
        <taxon>Pseudomonadota</taxon>
        <taxon>Alphaproteobacteria</taxon>
        <taxon>Sphingomonadales</taxon>
        <taxon>Erythrobacteraceae</taxon>
        <taxon>Croceicoccus</taxon>
    </lineage>
</organism>
<dbReference type="GO" id="GO:0006633">
    <property type="term" value="P:fatty acid biosynthetic process"/>
    <property type="evidence" value="ECO:0007669"/>
    <property type="project" value="UniProtKB-UniRule"/>
</dbReference>
<evidence type="ECO:0000256" key="3">
    <source>
        <dbReference type="ARBA" id="ARBA00022516"/>
    </source>
</evidence>
<dbReference type="HAMAP" id="MF_00019">
    <property type="entry name" value="PlsX"/>
    <property type="match status" value="1"/>
</dbReference>
<dbReference type="AlphaFoldDB" id="A0A917DUG7"/>
<dbReference type="SUPFAM" id="SSF53659">
    <property type="entry name" value="Isocitrate/Isopropylmalate dehydrogenase-like"/>
    <property type="match status" value="1"/>
</dbReference>
<dbReference type="OrthoDB" id="9806408at2"/>
<evidence type="ECO:0000256" key="6">
    <source>
        <dbReference type="ARBA" id="ARBA00023209"/>
    </source>
</evidence>
<keyword evidence="12" id="KW-0012">Acyltransferase</keyword>
<dbReference type="PANTHER" id="PTHR30100">
    <property type="entry name" value="FATTY ACID/PHOSPHOLIPID SYNTHESIS PROTEIN PLSX"/>
    <property type="match status" value="1"/>
</dbReference>
<keyword evidence="3 10" id="KW-0444">Lipid biosynthesis</keyword>
<comment type="caution">
    <text evidence="12">The sequence shown here is derived from an EMBL/GenBank/DDBJ whole genome shotgun (WGS) entry which is preliminary data.</text>
</comment>
<evidence type="ECO:0000256" key="4">
    <source>
        <dbReference type="ARBA" id="ARBA00022679"/>
    </source>
</evidence>
<gene>
    <name evidence="10 12" type="primary">plsX</name>
    <name evidence="12" type="ORF">GCM10010990_16770</name>
</gene>
<feature type="compositionally biased region" description="Low complexity" evidence="11">
    <location>
        <begin position="357"/>
        <end position="367"/>
    </location>
</feature>
<keyword evidence="4 10" id="KW-0808">Transferase</keyword>
<evidence type="ECO:0000256" key="8">
    <source>
        <dbReference type="ARBA" id="ARBA00024069"/>
    </source>
</evidence>
<dbReference type="PIRSF" id="PIRSF002465">
    <property type="entry name" value="Phsphlp_syn_PlsX"/>
    <property type="match status" value="1"/>
</dbReference>
<dbReference type="RefSeq" id="WP_066771256.1">
    <property type="nucleotide sequence ID" value="NZ_BMIP01000003.1"/>
</dbReference>
<comment type="subcellular location">
    <subcellularLocation>
        <location evidence="10">Cytoplasm</location>
    </subcellularLocation>
    <text evidence="10">Associated with the membrane possibly through PlsY.</text>
</comment>
<dbReference type="EMBL" id="BMIP01000003">
    <property type="protein sequence ID" value="GGD67922.1"/>
    <property type="molecule type" value="Genomic_DNA"/>
</dbReference>
<comment type="pathway">
    <text evidence="10">Lipid metabolism; phospholipid metabolism.</text>
</comment>
<evidence type="ECO:0000256" key="9">
    <source>
        <dbReference type="ARBA" id="ARBA00046608"/>
    </source>
</evidence>
<comment type="similarity">
    <text evidence="10">Belongs to the PlsX family.</text>
</comment>
<comment type="function">
    <text evidence="10">Catalyzes the reversible formation of acyl-phosphate (acyl-PO(4)) from acyl-[acyl-carrier-protein] (acyl-ACP). This enzyme utilizes acyl-ACP as fatty acyl donor, but not acyl-CoA.</text>
</comment>
<dbReference type="PANTHER" id="PTHR30100:SF1">
    <property type="entry name" value="PHOSPHATE ACYLTRANSFERASE"/>
    <property type="match status" value="1"/>
</dbReference>
<name>A0A917DUG7_9SPHN</name>
<dbReference type="GO" id="GO:0008654">
    <property type="term" value="P:phospholipid biosynthetic process"/>
    <property type="evidence" value="ECO:0007669"/>
    <property type="project" value="UniProtKB-KW"/>
</dbReference>
<reference evidence="12" key="2">
    <citation type="submission" date="2020-09" db="EMBL/GenBank/DDBJ databases">
        <authorList>
            <person name="Sun Q."/>
            <person name="Zhou Y."/>
        </authorList>
    </citation>
    <scope>NUCLEOTIDE SEQUENCE</scope>
    <source>
        <strain evidence="12">CGMCC 1.15360</strain>
    </source>
</reference>
<dbReference type="GO" id="GO:0043811">
    <property type="term" value="F:phosphate:acyl-[acyl carrier protein] acyltransferase activity"/>
    <property type="evidence" value="ECO:0007669"/>
    <property type="project" value="UniProtKB-UniRule"/>
</dbReference>
<dbReference type="Proteomes" id="UP000612349">
    <property type="component" value="Unassembled WGS sequence"/>
</dbReference>
<evidence type="ECO:0000256" key="5">
    <source>
        <dbReference type="ARBA" id="ARBA00023098"/>
    </source>
</evidence>
<dbReference type="Gene3D" id="3.40.718.10">
    <property type="entry name" value="Isopropylmalate Dehydrogenase"/>
    <property type="match status" value="1"/>
</dbReference>
<comment type="subunit">
    <text evidence="9 10">Homodimer. Probably interacts with PlsY.</text>
</comment>
<evidence type="ECO:0000256" key="1">
    <source>
        <dbReference type="ARBA" id="ARBA00001232"/>
    </source>
</evidence>
<keyword evidence="7 10" id="KW-1208">Phospholipid metabolism</keyword>
<reference evidence="12" key="1">
    <citation type="journal article" date="2014" name="Int. J. Syst. Evol. Microbiol.">
        <title>Complete genome sequence of Corynebacterium casei LMG S-19264T (=DSM 44701T), isolated from a smear-ripened cheese.</title>
        <authorList>
            <consortium name="US DOE Joint Genome Institute (JGI-PGF)"/>
            <person name="Walter F."/>
            <person name="Albersmeier A."/>
            <person name="Kalinowski J."/>
            <person name="Ruckert C."/>
        </authorList>
    </citation>
    <scope>NUCLEOTIDE SEQUENCE</scope>
    <source>
        <strain evidence="12">CGMCC 1.15360</strain>
    </source>
</reference>
<evidence type="ECO:0000256" key="10">
    <source>
        <dbReference type="HAMAP-Rule" id="MF_00019"/>
    </source>
</evidence>
<evidence type="ECO:0000256" key="7">
    <source>
        <dbReference type="ARBA" id="ARBA00023264"/>
    </source>
</evidence>
<keyword evidence="6 10" id="KW-0594">Phospholipid biosynthesis</keyword>
<evidence type="ECO:0000313" key="13">
    <source>
        <dbReference type="Proteomes" id="UP000612349"/>
    </source>
</evidence>
<dbReference type="InterPro" id="IPR012281">
    <property type="entry name" value="Phospholipid_synth_PlsX-like"/>
</dbReference>
<dbReference type="Pfam" id="PF02504">
    <property type="entry name" value="FA_synthesis"/>
    <property type="match status" value="1"/>
</dbReference>
<keyword evidence="2 10" id="KW-0963">Cytoplasm</keyword>
<comment type="catalytic activity">
    <reaction evidence="1 10">
        <text>a fatty acyl-[ACP] + phosphate = an acyl phosphate + holo-[ACP]</text>
        <dbReference type="Rhea" id="RHEA:42292"/>
        <dbReference type="Rhea" id="RHEA-COMP:9685"/>
        <dbReference type="Rhea" id="RHEA-COMP:14125"/>
        <dbReference type="ChEBI" id="CHEBI:43474"/>
        <dbReference type="ChEBI" id="CHEBI:59918"/>
        <dbReference type="ChEBI" id="CHEBI:64479"/>
        <dbReference type="ChEBI" id="CHEBI:138651"/>
        <dbReference type="EC" id="2.3.1.274"/>
    </reaction>
</comment>